<reference evidence="4" key="1">
    <citation type="submission" date="2025-08" db="UniProtKB">
        <authorList>
            <consortium name="Ensembl"/>
        </authorList>
    </citation>
    <scope>IDENTIFICATION</scope>
</reference>
<dbReference type="Proteomes" id="UP000694393">
    <property type="component" value="Unplaced"/>
</dbReference>
<dbReference type="AlphaFoldDB" id="A0A8C8RJ03"/>
<evidence type="ECO:0000313" key="4">
    <source>
        <dbReference type="Ensembl" id="ENSPCEP00000005948.1"/>
    </source>
</evidence>
<dbReference type="SMART" id="SM00431">
    <property type="entry name" value="SCAN"/>
    <property type="match status" value="1"/>
</dbReference>
<dbReference type="Ensembl" id="ENSPCET00000006170.1">
    <property type="protein sequence ID" value="ENSPCEP00000005948.1"/>
    <property type="gene ID" value="ENSPCEG00000004814.1"/>
</dbReference>
<accession>A0A8C8RJ03</accession>
<sequence length="134" mass="15723">MRLIILLVFKSATRLFCLIMSCINRDYEKVKAAILRENGISPEIQHQCFRQLCYHETKRPQEPEIHTKEQIMDLLVLEQFLTILPEEMQSWIWKHGPETCTEVVALAESFQLGQPEAGRPKVQNVLVHYFLLFP</sequence>
<feature type="chain" id="PRO_5034653993" description="SCAN box domain-containing protein" evidence="2">
    <location>
        <begin position="16"/>
        <end position="134"/>
    </location>
</feature>
<evidence type="ECO:0000313" key="5">
    <source>
        <dbReference type="Proteomes" id="UP000694393"/>
    </source>
</evidence>
<keyword evidence="5" id="KW-1185">Reference proteome</keyword>
<dbReference type="SUPFAM" id="SSF47353">
    <property type="entry name" value="Retrovirus capsid dimerization domain-like"/>
    <property type="match status" value="1"/>
</dbReference>
<dbReference type="PANTHER" id="PTHR45935">
    <property type="entry name" value="PROTEIN ZBED8-RELATED"/>
    <property type="match status" value="1"/>
</dbReference>
<name>A0A8C8RJ03_9SAUR</name>
<dbReference type="InterPro" id="IPR003309">
    <property type="entry name" value="SCAN_dom"/>
</dbReference>
<dbReference type="Gene3D" id="1.10.4020.10">
    <property type="entry name" value="DNA breaking-rejoining enzymes"/>
    <property type="match status" value="1"/>
</dbReference>
<dbReference type="InterPro" id="IPR038269">
    <property type="entry name" value="SCAN_sf"/>
</dbReference>
<dbReference type="PROSITE" id="PS50804">
    <property type="entry name" value="SCAN_BOX"/>
    <property type="match status" value="1"/>
</dbReference>
<evidence type="ECO:0000256" key="1">
    <source>
        <dbReference type="ARBA" id="ARBA00023242"/>
    </source>
</evidence>
<dbReference type="InterPro" id="IPR050916">
    <property type="entry name" value="SCAN-C2H2_zinc_finger"/>
</dbReference>
<dbReference type="PANTHER" id="PTHR45935:SF15">
    <property type="entry name" value="SCAN BOX DOMAIN-CONTAINING PROTEIN"/>
    <property type="match status" value="1"/>
</dbReference>
<reference evidence="4" key="2">
    <citation type="submission" date="2025-09" db="UniProtKB">
        <authorList>
            <consortium name="Ensembl"/>
        </authorList>
    </citation>
    <scope>IDENTIFICATION</scope>
</reference>
<evidence type="ECO:0000256" key="2">
    <source>
        <dbReference type="SAM" id="SignalP"/>
    </source>
</evidence>
<evidence type="ECO:0000259" key="3">
    <source>
        <dbReference type="PROSITE" id="PS50804"/>
    </source>
</evidence>
<feature type="domain" description="SCAN box" evidence="3">
    <location>
        <begin position="46"/>
        <end position="111"/>
    </location>
</feature>
<keyword evidence="1" id="KW-0539">Nucleus</keyword>
<proteinExistence type="predicted"/>
<organism evidence="4 5">
    <name type="scientific">Pelusios castaneus</name>
    <name type="common">West African mud turtle</name>
    <dbReference type="NCBI Taxonomy" id="367368"/>
    <lineage>
        <taxon>Eukaryota</taxon>
        <taxon>Metazoa</taxon>
        <taxon>Chordata</taxon>
        <taxon>Craniata</taxon>
        <taxon>Vertebrata</taxon>
        <taxon>Euteleostomi</taxon>
        <taxon>Archelosauria</taxon>
        <taxon>Testudinata</taxon>
        <taxon>Testudines</taxon>
        <taxon>Pleurodira</taxon>
        <taxon>Pelomedusidae</taxon>
        <taxon>Pelusios</taxon>
    </lineage>
</organism>
<protein>
    <recommendedName>
        <fullName evidence="3">SCAN box domain-containing protein</fullName>
    </recommendedName>
</protein>
<dbReference type="CDD" id="cd07936">
    <property type="entry name" value="SCAN"/>
    <property type="match status" value="1"/>
</dbReference>
<dbReference type="Pfam" id="PF02023">
    <property type="entry name" value="SCAN"/>
    <property type="match status" value="1"/>
</dbReference>
<keyword evidence="2" id="KW-0732">Signal</keyword>
<feature type="signal peptide" evidence="2">
    <location>
        <begin position="1"/>
        <end position="15"/>
    </location>
</feature>